<name>A0A449B0T7_9BACT</name>
<protein>
    <submittedName>
        <fullName evidence="1">Uncharacterized protein</fullName>
    </submittedName>
</protein>
<accession>A0A449B0T7</accession>
<proteinExistence type="predicted"/>
<gene>
    <name evidence="1" type="ORF">NCTC10181_00001</name>
</gene>
<keyword evidence="2" id="KW-1185">Reference proteome</keyword>
<evidence type="ECO:0000313" key="1">
    <source>
        <dbReference type="EMBL" id="VEU74171.1"/>
    </source>
</evidence>
<dbReference type="EMBL" id="LR215036">
    <property type="protein sequence ID" value="VEU74171.1"/>
    <property type="molecule type" value="Genomic_DNA"/>
</dbReference>
<organism evidence="1 2">
    <name type="scientific">Mycoplasmopsis citelli</name>
    <dbReference type="NCBI Taxonomy" id="171281"/>
    <lineage>
        <taxon>Bacteria</taxon>
        <taxon>Bacillati</taxon>
        <taxon>Mycoplasmatota</taxon>
        <taxon>Mycoplasmoidales</taxon>
        <taxon>Metamycoplasmataceae</taxon>
        <taxon>Mycoplasmopsis</taxon>
    </lineage>
</organism>
<dbReference type="KEGG" id="mcit:NCTC10181_00001"/>
<reference evidence="1 2" key="1">
    <citation type="submission" date="2019-01" db="EMBL/GenBank/DDBJ databases">
        <authorList>
            <consortium name="Pathogen Informatics"/>
        </authorList>
    </citation>
    <scope>NUCLEOTIDE SEQUENCE [LARGE SCALE GENOMIC DNA]</scope>
    <source>
        <strain evidence="1 2">NCTC10181</strain>
    </source>
</reference>
<evidence type="ECO:0000313" key="2">
    <source>
        <dbReference type="Proteomes" id="UP000290985"/>
    </source>
</evidence>
<sequence>MNNKKKEQFFTNPKISDLLVRKINWIFLK</sequence>
<dbReference type="AlphaFoldDB" id="A0A449B0T7"/>
<dbReference type="Proteomes" id="UP000290985">
    <property type="component" value="Chromosome"/>
</dbReference>